<dbReference type="PANTHER" id="PTHR10720">
    <property type="entry name" value="HEME OXYGENASE"/>
    <property type="match status" value="1"/>
</dbReference>
<dbReference type="SUPFAM" id="SSF48613">
    <property type="entry name" value="Heme oxygenase-like"/>
    <property type="match status" value="1"/>
</dbReference>
<sequence>MEKKTNGTPASSADVPFSKEMRKVTRDVHDLSDALVNAKLVLAMSDTSIWIEGLLVFYEVFKFLESAMEEHKSNQYLQQFNISDMKRTEAFEADLEHYLGPDWKADYKPRESVVNYLNHLEDRT</sequence>
<proteinExistence type="predicted"/>
<evidence type="ECO:0000313" key="5">
    <source>
        <dbReference type="RefSeq" id="XP_026681691.1"/>
    </source>
</evidence>
<dbReference type="KEGG" id="dci:113468752"/>
<dbReference type="GO" id="GO:0046872">
    <property type="term" value="F:metal ion binding"/>
    <property type="evidence" value="ECO:0007669"/>
    <property type="project" value="UniProtKB-KW"/>
</dbReference>
<dbReference type="AlphaFoldDB" id="A0A3Q0IZR3"/>
<keyword evidence="3" id="KW-0408">Iron</keyword>
<keyword evidence="2" id="KW-0479">Metal-binding</keyword>
<keyword evidence="1" id="KW-0349">Heme</keyword>
<accession>A0A3Q0IZR3</accession>
<evidence type="ECO:0000256" key="3">
    <source>
        <dbReference type="ARBA" id="ARBA00023004"/>
    </source>
</evidence>
<evidence type="ECO:0000313" key="4">
    <source>
        <dbReference type="Proteomes" id="UP000079169"/>
    </source>
</evidence>
<dbReference type="InterPro" id="IPR016084">
    <property type="entry name" value="Haem_Oase-like_multi-hlx"/>
</dbReference>
<dbReference type="CDD" id="cd19165">
    <property type="entry name" value="HemeO"/>
    <property type="match status" value="1"/>
</dbReference>
<dbReference type="InterPro" id="IPR002051">
    <property type="entry name" value="Haem_Oase"/>
</dbReference>
<dbReference type="CTD" id="41407"/>
<organism evidence="4 5">
    <name type="scientific">Diaphorina citri</name>
    <name type="common">Asian citrus psyllid</name>
    <dbReference type="NCBI Taxonomy" id="121845"/>
    <lineage>
        <taxon>Eukaryota</taxon>
        <taxon>Metazoa</taxon>
        <taxon>Ecdysozoa</taxon>
        <taxon>Arthropoda</taxon>
        <taxon>Hexapoda</taxon>
        <taxon>Insecta</taxon>
        <taxon>Pterygota</taxon>
        <taxon>Neoptera</taxon>
        <taxon>Paraneoptera</taxon>
        <taxon>Hemiptera</taxon>
        <taxon>Sternorrhyncha</taxon>
        <taxon>Psylloidea</taxon>
        <taxon>Psyllidae</taxon>
        <taxon>Diaphorininae</taxon>
        <taxon>Diaphorina</taxon>
    </lineage>
</organism>
<dbReference type="InterPro" id="IPR016053">
    <property type="entry name" value="Haem_Oase-like"/>
</dbReference>
<name>A0A3Q0IZR3_DIACI</name>
<dbReference type="GO" id="GO:0004392">
    <property type="term" value="F:heme oxygenase (decyclizing) activity"/>
    <property type="evidence" value="ECO:0007669"/>
    <property type="project" value="InterPro"/>
</dbReference>
<dbReference type="PANTHER" id="PTHR10720:SF0">
    <property type="entry name" value="HEME OXYGENASE"/>
    <property type="match status" value="1"/>
</dbReference>
<protein>
    <submittedName>
        <fullName evidence="5">Uncharacterized protein LOC113468752</fullName>
    </submittedName>
</protein>
<dbReference type="Pfam" id="PF01126">
    <property type="entry name" value="Heme_oxygenase"/>
    <property type="match status" value="1"/>
</dbReference>
<evidence type="ECO:0000256" key="2">
    <source>
        <dbReference type="ARBA" id="ARBA00022723"/>
    </source>
</evidence>
<reference evidence="5" key="1">
    <citation type="submission" date="2025-08" db="UniProtKB">
        <authorList>
            <consortium name="RefSeq"/>
        </authorList>
    </citation>
    <scope>IDENTIFICATION</scope>
</reference>
<keyword evidence="4" id="KW-1185">Reference proteome</keyword>
<gene>
    <name evidence="5" type="primary">LOC113468752</name>
</gene>
<dbReference type="Proteomes" id="UP000079169">
    <property type="component" value="Unplaced"/>
</dbReference>
<dbReference type="GO" id="GO:0006788">
    <property type="term" value="P:heme oxidation"/>
    <property type="evidence" value="ECO:0007669"/>
    <property type="project" value="InterPro"/>
</dbReference>
<dbReference type="Gene3D" id="1.20.910.10">
    <property type="entry name" value="Heme oxygenase-like"/>
    <property type="match status" value="1"/>
</dbReference>
<dbReference type="PaxDb" id="121845-A0A3Q0IZR3"/>
<dbReference type="GeneID" id="113468752"/>
<dbReference type="RefSeq" id="XP_026681691.1">
    <property type="nucleotide sequence ID" value="XM_026825890.1"/>
</dbReference>
<evidence type="ECO:0000256" key="1">
    <source>
        <dbReference type="ARBA" id="ARBA00022617"/>
    </source>
</evidence>
<dbReference type="STRING" id="121845.A0A3Q0IZR3"/>